<name>A0A397VLN6_9GLOM</name>
<dbReference type="OrthoDB" id="2306435at2759"/>
<dbReference type="Proteomes" id="UP000266673">
    <property type="component" value="Unassembled WGS sequence"/>
</dbReference>
<dbReference type="AlphaFoldDB" id="A0A397VLN6"/>
<gene>
    <name evidence="2" type="ORF">C2G38_2140289</name>
</gene>
<organism evidence="2 3">
    <name type="scientific">Gigaspora rosea</name>
    <dbReference type="NCBI Taxonomy" id="44941"/>
    <lineage>
        <taxon>Eukaryota</taxon>
        <taxon>Fungi</taxon>
        <taxon>Fungi incertae sedis</taxon>
        <taxon>Mucoromycota</taxon>
        <taxon>Glomeromycotina</taxon>
        <taxon>Glomeromycetes</taxon>
        <taxon>Diversisporales</taxon>
        <taxon>Gigasporaceae</taxon>
        <taxon>Gigaspora</taxon>
    </lineage>
</organism>
<protein>
    <submittedName>
        <fullName evidence="2">Uncharacterized protein</fullName>
    </submittedName>
</protein>
<accession>A0A397VLN6</accession>
<evidence type="ECO:0000256" key="1">
    <source>
        <dbReference type="SAM" id="Coils"/>
    </source>
</evidence>
<evidence type="ECO:0000313" key="3">
    <source>
        <dbReference type="Proteomes" id="UP000266673"/>
    </source>
</evidence>
<dbReference type="EMBL" id="QKWP01000318">
    <property type="protein sequence ID" value="RIB22237.1"/>
    <property type="molecule type" value="Genomic_DNA"/>
</dbReference>
<evidence type="ECO:0000313" key="2">
    <source>
        <dbReference type="EMBL" id="RIB22237.1"/>
    </source>
</evidence>
<keyword evidence="3" id="KW-1185">Reference proteome</keyword>
<comment type="caution">
    <text evidence="2">The sequence shown here is derived from an EMBL/GenBank/DDBJ whole genome shotgun (WGS) entry which is preliminary data.</text>
</comment>
<keyword evidence="1" id="KW-0175">Coiled coil</keyword>
<sequence length="143" mass="16831">MAIDETYNEESFLQLRGEILSEIELFWMLPYQRRKKNWFPEIIVEDKGSLSPKILEIPKIKDTEEIQDKIDKALTKIDEALTKIEDTKETLQSKIDEALTNKMNETLTNEINETLTNKLNELLKDPLDKINELIKHIEKKESE</sequence>
<reference evidence="2 3" key="1">
    <citation type="submission" date="2018-06" db="EMBL/GenBank/DDBJ databases">
        <title>Comparative genomics reveals the genomic features of Rhizophagus irregularis, R. cerebriforme, R. diaphanum and Gigaspora rosea, and their symbiotic lifestyle signature.</title>
        <authorList>
            <person name="Morin E."/>
            <person name="San Clemente H."/>
            <person name="Chen E.C.H."/>
            <person name="De La Providencia I."/>
            <person name="Hainaut M."/>
            <person name="Kuo A."/>
            <person name="Kohler A."/>
            <person name="Murat C."/>
            <person name="Tang N."/>
            <person name="Roy S."/>
            <person name="Loubradou J."/>
            <person name="Henrissat B."/>
            <person name="Grigoriev I.V."/>
            <person name="Corradi N."/>
            <person name="Roux C."/>
            <person name="Martin F.M."/>
        </authorList>
    </citation>
    <scope>NUCLEOTIDE SEQUENCE [LARGE SCALE GENOMIC DNA]</scope>
    <source>
        <strain evidence="2 3">DAOM 194757</strain>
    </source>
</reference>
<feature type="coiled-coil region" evidence="1">
    <location>
        <begin position="63"/>
        <end position="101"/>
    </location>
</feature>
<proteinExistence type="predicted"/>